<evidence type="ECO:0000313" key="2">
    <source>
        <dbReference type="Proteomes" id="UP001153954"/>
    </source>
</evidence>
<comment type="caution">
    <text evidence="1">The sequence shown here is derived from an EMBL/GenBank/DDBJ whole genome shotgun (WGS) entry which is preliminary data.</text>
</comment>
<keyword evidence="2" id="KW-1185">Reference proteome</keyword>
<sequence length="76" mass="8964">MPRTEAAFEEVLLFCFNCKKSEADHIMLIEAGENALTDKSCRNKPRPGQLKNLKTMNLRHYSMKNKYMRSLQNHYE</sequence>
<protein>
    <submittedName>
        <fullName evidence="1">Uncharacterized protein</fullName>
    </submittedName>
</protein>
<gene>
    <name evidence="1" type="ORF">EEDITHA_LOCUS19113</name>
</gene>
<organism evidence="1 2">
    <name type="scientific">Euphydryas editha</name>
    <name type="common">Edith's checkerspot</name>
    <dbReference type="NCBI Taxonomy" id="104508"/>
    <lineage>
        <taxon>Eukaryota</taxon>
        <taxon>Metazoa</taxon>
        <taxon>Ecdysozoa</taxon>
        <taxon>Arthropoda</taxon>
        <taxon>Hexapoda</taxon>
        <taxon>Insecta</taxon>
        <taxon>Pterygota</taxon>
        <taxon>Neoptera</taxon>
        <taxon>Endopterygota</taxon>
        <taxon>Lepidoptera</taxon>
        <taxon>Glossata</taxon>
        <taxon>Ditrysia</taxon>
        <taxon>Papilionoidea</taxon>
        <taxon>Nymphalidae</taxon>
        <taxon>Nymphalinae</taxon>
        <taxon>Euphydryas</taxon>
    </lineage>
</organism>
<evidence type="ECO:0000313" key="1">
    <source>
        <dbReference type="EMBL" id="CAH2104777.1"/>
    </source>
</evidence>
<reference evidence="1" key="1">
    <citation type="submission" date="2022-03" db="EMBL/GenBank/DDBJ databases">
        <authorList>
            <person name="Tunstrom K."/>
        </authorList>
    </citation>
    <scope>NUCLEOTIDE SEQUENCE</scope>
</reference>
<accession>A0AAU9V3H8</accession>
<dbReference type="AlphaFoldDB" id="A0AAU9V3H8"/>
<name>A0AAU9V3H8_EUPED</name>
<dbReference type="EMBL" id="CAKOGL010000027">
    <property type="protein sequence ID" value="CAH2104777.1"/>
    <property type="molecule type" value="Genomic_DNA"/>
</dbReference>
<dbReference type="Proteomes" id="UP001153954">
    <property type="component" value="Unassembled WGS sequence"/>
</dbReference>
<proteinExistence type="predicted"/>